<name>A0A9D1RWX4_9CORY</name>
<dbReference type="GO" id="GO:0051131">
    <property type="term" value="P:chaperone-mediated protein complex assembly"/>
    <property type="evidence" value="ECO:0007669"/>
    <property type="project" value="InterPro"/>
</dbReference>
<dbReference type="PANTHER" id="PTHR43680:SF2">
    <property type="entry name" value="NITRATE REDUCTASE MOLYBDENUM COFACTOR ASSEMBLY CHAPERONE NARJ"/>
    <property type="match status" value="1"/>
</dbReference>
<dbReference type="EMBL" id="DXFZ01000010">
    <property type="protein sequence ID" value="HIW95030.1"/>
    <property type="molecule type" value="Genomic_DNA"/>
</dbReference>
<dbReference type="Proteomes" id="UP000824189">
    <property type="component" value="Unassembled WGS sequence"/>
</dbReference>
<gene>
    <name evidence="2" type="primary">narJ</name>
    <name evidence="2" type="ORF">H9867_00865</name>
</gene>
<dbReference type="Pfam" id="PF02613">
    <property type="entry name" value="Nitrate_red_del"/>
    <property type="match status" value="1"/>
</dbReference>
<comment type="caution">
    <text evidence="2">The sequence shown here is derived from an EMBL/GenBank/DDBJ whole genome shotgun (WGS) entry which is preliminary data.</text>
</comment>
<protein>
    <submittedName>
        <fullName evidence="2">Nitrate reductase molybdenum cofactor assembly chaperone</fullName>
    </submittedName>
</protein>
<organism evidence="2 3">
    <name type="scientific">Candidatus Corynebacterium gallistercoris</name>
    <dbReference type="NCBI Taxonomy" id="2838530"/>
    <lineage>
        <taxon>Bacteria</taxon>
        <taxon>Bacillati</taxon>
        <taxon>Actinomycetota</taxon>
        <taxon>Actinomycetes</taxon>
        <taxon>Mycobacteriales</taxon>
        <taxon>Corynebacteriaceae</taxon>
        <taxon>Corynebacterium</taxon>
    </lineage>
</organism>
<dbReference type="InterPro" id="IPR003765">
    <property type="entry name" value="NO3_reductase_chaperone_NarJ"/>
</dbReference>
<evidence type="ECO:0000313" key="2">
    <source>
        <dbReference type="EMBL" id="HIW95030.1"/>
    </source>
</evidence>
<reference evidence="2" key="2">
    <citation type="submission" date="2021-04" db="EMBL/GenBank/DDBJ databases">
        <authorList>
            <person name="Gilroy R."/>
        </authorList>
    </citation>
    <scope>NUCLEOTIDE SEQUENCE</scope>
    <source>
        <strain evidence="2">4376</strain>
    </source>
</reference>
<dbReference type="GO" id="GO:0016530">
    <property type="term" value="F:metallochaperone activity"/>
    <property type="evidence" value="ECO:0007669"/>
    <property type="project" value="TreeGrafter"/>
</dbReference>
<dbReference type="PANTHER" id="PTHR43680">
    <property type="entry name" value="NITRATE REDUCTASE MOLYBDENUM COFACTOR ASSEMBLY CHAPERONE"/>
    <property type="match status" value="1"/>
</dbReference>
<dbReference type="GO" id="GO:0042128">
    <property type="term" value="P:nitrate assimilation"/>
    <property type="evidence" value="ECO:0007669"/>
    <property type="project" value="UniProtKB-KW"/>
</dbReference>
<dbReference type="InterPro" id="IPR020945">
    <property type="entry name" value="DMSO/NO3_reduct_chaperone"/>
</dbReference>
<keyword evidence="1" id="KW-0534">Nitrate assimilation</keyword>
<dbReference type="InterPro" id="IPR036411">
    <property type="entry name" value="TorD-like_sf"/>
</dbReference>
<dbReference type="NCBIfam" id="TIGR00684">
    <property type="entry name" value="narJ"/>
    <property type="match status" value="1"/>
</dbReference>
<accession>A0A9D1RWX4</accession>
<dbReference type="Gene3D" id="1.10.3480.10">
    <property type="entry name" value="TorD-like"/>
    <property type="match status" value="1"/>
</dbReference>
<dbReference type="SUPFAM" id="SSF89155">
    <property type="entry name" value="TorD-like"/>
    <property type="match status" value="1"/>
</dbReference>
<dbReference type="GO" id="GO:0051082">
    <property type="term" value="F:unfolded protein binding"/>
    <property type="evidence" value="ECO:0007669"/>
    <property type="project" value="InterPro"/>
</dbReference>
<evidence type="ECO:0000313" key="3">
    <source>
        <dbReference type="Proteomes" id="UP000824189"/>
    </source>
</evidence>
<dbReference type="AlphaFoldDB" id="A0A9D1RWX4"/>
<sequence>MFTPGSRNFVGTIPTDMVSPVDMAEQQRRILFMMASLLLDYPADDAPAMWDHVADQCSFLPGDAAAEMQGFLSHARSCGVRTLQQEYVETFDQRRRCSMYLSYYSVGDTRQRGTAILAFSQQLEALGFTVEREELPDHLCVVLEAAARAEGEEHEKLTEILAAHRDGIEVLRKALEQFHPGYAHVVRAVCMALPAIDQETVDNYINLIRSGPPAELVGLGTPLPFGDMERS</sequence>
<reference evidence="2" key="1">
    <citation type="journal article" date="2021" name="PeerJ">
        <title>Extensive microbial diversity within the chicken gut microbiome revealed by metagenomics and culture.</title>
        <authorList>
            <person name="Gilroy R."/>
            <person name="Ravi A."/>
            <person name="Getino M."/>
            <person name="Pursley I."/>
            <person name="Horton D.L."/>
            <person name="Alikhan N.F."/>
            <person name="Baker D."/>
            <person name="Gharbi K."/>
            <person name="Hall N."/>
            <person name="Watson M."/>
            <person name="Adriaenssens E.M."/>
            <person name="Foster-Nyarko E."/>
            <person name="Jarju S."/>
            <person name="Secka A."/>
            <person name="Antonio M."/>
            <person name="Oren A."/>
            <person name="Chaudhuri R.R."/>
            <person name="La Ragione R."/>
            <person name="Hildebrand F."/>
            <person name="Pallen M.J."/>
        </authorList>
    </citation>
    <scope>NUCLEOTIDE SEQUENCE</scope>
    <source>
        <strain evidence="2">4376</strain>
    </source>
</reference>
<proteinExistence type="predicted"/>
<evidence type="ECO:0000256" key="1">
    <source>
        <dbReference type="ARBA" id="ARBA00023063"/>
    </source>
</evidence>